<accession>A0A5C0B7N5</accession>
<protein>
    <submittedName>
        <fullName evidence="8">Y-chromosome-specific anti-Mullerian hormone-like protein b</fullName>
    </submittedName>
</protein>
<dbReference type="EMBL" id="MK355503">
    <property type="protein sequence ID" value="QEI10448.1"/>
    <property type="molecule type" value="Genomic_DNA"/>
</dbReference>
<name>A0A5C0B7N5_ESOLU</name>
<organism evidence="8">
    <name type="scientific">Esox lucius</name>
    <name type="common">Northern pike</name>
    <dbReference type="NCBI Taxonomy" id="8010"/>
    <lineage>
        <taxon>Eukaryota</taxon>
        <taxon>Metazoa</taxon>
        <taxon>Chordata</taxon>
        <taxon>Craniata</taxon>
        <taxon>Vertebrata</taxon>
        <taxon>Euteleostomi</taxon>
        <taxon>Actinopterygii</taxon>
        <taxon>Neopterygii</taxon>
        <taxon>Teleostei</taxon>
        <taxon>Protacanthopterygii</taxon>
        <taxon>Esociformes</taxon>
        <taxon>Esocidae</taxon>
        <taxon>Esox</taxon>
    </lineage>
</organism>
<evidence type="ECO:0000256" key="4">
    <source>
        <dbReference type="ARBA" id="ARBA00022782"/>
    </source>
</evidence>
<comment type="similarity">
    <text evidence="5">Belongs to the TGF-beta family.</text>
</comment>
<keyword evidence="4" id="KW-0221">Differentiation</keyword>
<dbReference type="Pfam" id="PF00019">
    <property type="entry name" value="TGF_beta"/>
    <property type="match status" value="1"/>
</dbReference>
<dbReference type="InterPro" id="IPR029034">
    <property type="entry name" value="Cystine-knot_cytokine"/>
</dbReference>
<dbReference type="GO" id="GO:0030154">
    <property type="term" value="P:cell differentiation"/>
    <property type="evidence" value="ECO:0007669"/>
    <property type="project" value="UniProtKB-KW"/>
</dbReference>
<evidence type="ECO:0000259" key="7">
    <source>
        <dbReference type="PROSITE" id="PS51362"/>
    </source>
</evidence>
<keyword evidence="3 6" id="KW-0732">Signal</keyword>
<evidence type="ECO:0000313" key="8">
    <source>
        <dbReference type="EMBL" id="QEI10448.1"/>
    </source>
</evidence>
<dbReference type="GO" id="GO:0005576">
    <property type="term" value="C:extracellular region"/>
    <property type="evidence" value="ECO:0007669"/>
    <property type="project" value="UniProtKB-SubCell"/>
</dbReference>
<dbReference type="InterPro" id="IPR006799">
    <property type="entry name" value="AMH_N"/>
</dbReference>
<evidence type="ECO:0000256" key="3">
    <source>
        <dbReference type="ARBA" id="ARBA00022729"/>
    </source>
</evidence>
<dbReference type="InterPro" id="IPR021203">
    <property type="entry name" value="Muellerian-inhibiting_factor"/>
</dbReference>
<keyword evidence="5" id="KW-0339">Growth factor</keyword>
<dbReference type="Gene3D" id="2.10.90.10">
    <property type="entry name" value="Cystine-knot cytokines"/>
    <property type="match status" value="1"/>
</dbReference>
<dbReference type="SMART" id="SM00204">
    <property type="entry name" value="TGFB"/>
    <property type="match status" value="1"/>
</dbReference>
<feature type="chain" id="PRO_5022842987" evidence="6">
    <location>
        <begin position="19"/>
        <end position="559"/>
    </location>
</feature>
<sequence length="559" mass="61695">MRLSGISCMLLFLPSVIGTVTHQGTLSASLLGESLEDTKPDHQGTGLLAVLKGSWEVEKGLGENPSTVEKKITIHPHASHHLLGDTTCFGKTLAHREVIEDMLSALRTGWDKKNELRQADLTQFGVCSNSDDSVLVAALSTLVIEANKQRHGLHVWQPIKELTEGEEEGWGLVLTLHLPQPPLSKIKPILILAFRNPITRDFGTISFTSHALQPYKQTLCISEGTQFLILTGMPSEGKSNLEWKIVADQNLLELQGILGEGTSVISLVPFSMDRGMDERVTERQDTPPAPSGTYTFLCELQRFLSDVLPQLKQSKPLSTPVPLFSLHSPPPLSLGVSSSETILAELLNSSAPTMFSLPTQCSEFQGYHGELSLQPALQEVLRQRLEEVVVRMRAEEVGSAGMHRLRRLQELSFLPTEGKEPPTGAGNSSEMQYRALLLLKALQTVVGSWEVKRERRDTRAGQEQLGQGDQCQLHSLTVSLEEFKMYPSEANIFHCHGVCSFPLINSDNTHAILLNREGLQNSLCCVPLDYEDLRVIQLKPNGLEIIIKPNMVATKCGCR</sequence>
<comment type="subcellular location">
    <subcellularLocation>
        <location evidence="1">Secreted</location>
    </subcellularLocation>
</comment>
<dbReference type="SUPFAM" id="SSF57501">
    <property type="entry name" value="Cystine-knot cytokines"/>
    <property type="match status" value="1"/>
</dbReference>
<gene>
    <name evidence="8" type="primary">amhby</name>
</gene>
<dbReference type="AlphaFoldDB" id="A0A5C0B7N5"/>
<feature type="domain" description="TGF-beta family profile" evidence="7">
    <location>
        <begin position="453"/>
        <end position="559"/>
    </location>
</feature>
<evidence type="ECO:0000256" key="5">
    <source>
        <dbReference type="RuleBase" id="RU000354"/>
    </source>
</evidence>
<evidence type="ECO:0000256" key="2">
    <source>
        <dbReference type="ARBA" id="ARBA00022525"/>
    </source>
</evidence>
<evidence type="ECO:0000256" key="1">
    <source>
        <dbReference type="ARBA" id="ARBA00004613"/>
    </source>
</evidence>
<dbReference type="PANTHER" id="PTHR15009">
    <property type="entry name" value="MUELLERIAN-INHIBITING FACTOR"/>
    <property type="match status" value="1"/>
</dbReference>
<dbReference type="PANTHER" id="PTHR15009:SF4">
    <property type="entry name" value="MUELLERIAN-INHIBITING FACTOR"/>
    <property type="match status" value="1"/>
</dbReference>
<keyword evidence="2" id="KW-0964">Secreted</keyword>
<feature type="signal peptide" evidence="6">
    <location>
        <begin position="1"/>
        <end position="18"/>
    </location>
</feature>
<dbReference type="GO" id="GO:0008406">
    <property type="term" value="P:gonad development"/>
    <property type="evidence" value="ECO:0007669"/>
    <property type="project" value="InterPro"/>
</dbReference>
<dbReference type="Pfam" id="PF04709">
    <property type="entry name" value="AMH_N"/>
    <property type="match status" value="2"/>
</dbReference>
<dbReference type="PROSITE" id="PS51362">
    <property type="entry name" value="TGF_BETA_2"/>
    <property type="match status" value="1"/>
</dbReference>
<reference evidence="8" key="1">
    <citation type="journal article" date="2019" name="PLoS Genet.">
        <title>Identification of the master sex determining gene in Northern pike (Esox lucius) reveals restricted sex chromosome differentiation.</title>
        <authorList>
            <person name="Pan Q."/>
            <person name="Feron R."/>
            <person name="Yano A."/>
            <person name="Guyomard R."/>
            <person name="Jouanno E."/>
            <person name="Vigouroux E."/>
            <person name="Wen M."/>
            <person name="Busnel J.M."/>
            <person name="Bobe J."/>
            <person name="Concordet J.P."/>
            <person name="Parrinello H."/>
            <person name="Journot L."/>
            <person name="Klopp C."/>
            <person name="Lluch J."/>
            <person name="Roques C."/>
            <person name="Postlethwait J."/>
            <person name="Schartl M."/>
            <person name="Herpin A."/>
            <person name="Guiguen Y."/>
        </authorList>
    </citation>
    <scope>NUCLEOTIDE SEQUENCE</scope>
</reference>
<dbReference type="InterPro" id="IPR001839">
    <property type="entry name" value="TGF-b_C"/>
</dbReference>
<dbReference type="GO" id="GO:0008083">
    <property type="term" value="F:growth factor activity"/>
    <property type="evidence" value="ECO:0007669"/>
    <property type="project" value="UniProtKB-KW"/>
</dbReference>
<proteinExistence type="inferred from homology"/>
<evidence type="ECO:0000256" key="6">
    <source>
        <dbReference type="SAM" id="SignalP"/>
    </source>
</evidence>